<comment type="caution">
    <text evidence="2">The sequence shown here is derived from an EMBL/GenBank/DDBJ whole genome shotgun (WGS) entry which is preliminary data.</text>
</comment>
<name>A0AAJ1FQ10_PANAN</name>
<evidence type="ECO:0000313" key="3">
    <source>
        <dbReference type="Proteomes" id="UP001208888"/>
    </source>
</evidence>
<feature type="region of interest" description="Disordered" evidence="1">
    <location>
        <begin position="19"/>
        <end position="39"/>
    </location>
</feature>
<dbReference type="Proteomes" id="UP001208888">
    <property type="component" value="Unassembled WGS sequence"/>
</dbReference>
<dbReference type="EMBL" id="JANFVX010000006">
    <property type="protein sequence ID" value="MCW0344007.1"/>
    <property type="molecule type" value="Genomic_DNA"/>
</dbReference>
<dbReference type="AlphaFoldDB" id="A0AAJ1FQ10"/>
<evidence type="ECO:0000313" key="2">
    <source>
        <dbReference type="EMBL" id="MCW0344007.1"/>
    </source>
</evidence>
<gene>
    <name evidence="2" type="ORF">NB703_002100</name>
</gene>
<evidence type="ECO:0000256" key="1">
    <source>
        <dbReference type="SAM" id="MobiDB-lite"/>
    </source>
</evidence>
<reference evidence="2" key="1">
    <citation type="submission" date="2022-06" db="EMBL/GenBank/DDBJ databases">
        <title>Dynamics of rice microbiomes reveals core vertical transmitted seed endophytes.</title>
        <authorList>
            <person name="Liao K."/>
            <person name="Zhang X."/>
        </authorList>
    </citation>
    <scope>NUCLEOTIDE SEQUENCE</scope>
    <source>
        <strain evidence="2">JT1-17</strain>
    </source>
</reference>
<protein>
    <submittedName>
        <fullName evidence="2">Uncharacterized protein</fullName>
    </submittedName>
</protein>
<organism evidence="2 3">
    <name type="scientific">Pantoea ananas</name>
    <name type="common">Erwinia uredovora</name>
    <dbReference type="NCBI Taxonomy" id="553"/>
    <lineage>
        <taxon>Bacteria</taxon>
        <taxon>Pseudomonadati</taxon>
        <taxon>Pseudomonadota</taxon>
        <taxon>Gammaproteobacteria</taxon>
        <taxon>Enterobacterales</taxon>
        <taxon>Erwiniaceae</taxon>
        <taxon>Pantoea</taxon>
    </lineage>
</organism>
<proteinExistence type="predicted"/>
<accession>A0AAJ1FQ10</accession>
<sequence>MVVLPLLYKSHAYTVAGGHGEHNVQRKKGLPGLTERGQHPAGRLSPALFQTLPDVSICHHHAERQDLPSVISFW</sequence>